<protein>
    <submittedName>
        <fullName evidence="2">Uncharacterized protein</fullName>
    </submittedName>
</protein>
<feature type="region of interest" description="Disordered" evidence="1">
    <location>
        <begin position="89"/>
        <end position="113"/>
    </location>
</feature>
<accession>A0A370U0P8</accession>
<dbReference type="GeneID" id="43594176"/>
<name>A0A370U0P8_9HELO</name>
<dbReference type="EMBL" id="NPIC01000001">
    <property type="protein sequence ID" value="RDL41348.1"/>
    <property type="molecule type" value="Genomic_DNA"/>
</dbReference>
<keyword evidence="3" id="KW-1185">Reference proteome</keyword>
<feature type="region of interest" description="Disordered" evidence="1">
    <location>
        <begin position="22"/>
        <end position="58"/>
    </location>
</feature>
<dbReference type="AlphaFoldDB" id="A0A370U0P8"/>
<evidence type="ECO:0000256" key="1">
    <source>
        <dbReference type="SAM" id="MobiDB-lite"/>
    </source>
</evidence>
<sequence>MHIRGYDDYYYWRGGLPARRRQKAKAAKKGNLIDSPERGSLRARRARVATGRNQPQGKTPRWLCARVLGERRRRAMRCVWQLIATTITRPRPFPAPAPAAVDDGDGDGDGRQP</sequence>
<proteinExistence type="predicted"/>
<evidence type="ECO:0000313" key="2">
    <source>
        <dbReference type="EMBL" id="RDL41348.1"/>
    </source>
</evidence>
<organism evidence="2 3">
    <name type="scientific">Venustampulla echinocandica</name>
    <dbReference type="NCBI Taxonomy" id="2656787"/>
    <lineage>
        <taxon>Eukaryota</taxon>
        <taxon>Fungi</taxon>
        <taxon>Dikarya</taxon>
        <taxon>Ascomycota</taxon>
        <taxon>Pezizomycotina</taxon>
        <taxon>Leotiomycetes</taxon>
        <taxon>Helotiales</taxon>
        <taxon>Pleuroascaceae</taxon>
        <taxon>Venustampulla</taxon>
    </lineage>
</organism>
<reference evidence="2 3" key="1">
    <citation type="journal article" date="2018" name="IMA Fungus">
        <title>IMA Genome-F 9: Draft genome sequence of Annulohypoxylon stygium, Aspergillus mulundensis, Berkeleyomyces basicola (syn. Thielaviopsis basicola), Ceratocystis smalleyi, two Cercospora beticola strains, Coleophoma cylindrospora, Fusarium fracticaudum, Phialophora cf. hyalina, and Morchella septimelata.</title>
        <authorList>
            <person name="Wingfield B.D."/>
            <person name="Bills G.F."/>
            <person name="Dong Y."/>
            <person name="Huang W."/>
            <person name="Nel W.J."/>
            <person name="Swalarsk-Parry B.S."/>
            <person name="Vaghefi N."/>
            <person name="Wilken P.M."/>
            <person name="An Z."/>
            <person name="de Beer Z.W."/>
            <person name="De Vos L."/>
            <person name="Chen L."/>
            <person name="Duong T.A."/>
            <person name="Gao Y."/>
            <person name="Hammerbacher A."/>
            <person name="Kikkert J.R."/>
            <person name="Li Y."/>
            <person name="Li H."/>
            <person name="Li K."/>
            <person name="Li Q."/>
            <person name="Liu X."/>
            <person name="Ma X."/>
            <person name="Naidoo K."/>
            <person name="Pethybridge S.J."/>
            <person name="Sun J."/>
            <person name="Steenkamp E.T."/>
            <person name="van der Nest M.A."/>
            <person name="van Wyk S."/>
            <person name="Wingfield M.J."/>
            <person name="Xiong C."/>
            <person name="Yue Q."/>
            <person name="Zhang X."/>
        </authorList>
    </citation>
    <scope>NUCLEOTIDE SEQUENCE [LARGE SCALE GENOMIC DNA]</scope>
    <source>
        <strain evidence="2 3">BP 5553</strain>
    </source>
</reference>
<comment type="caution">
    <text evidence="2">The sequence shown here is derived from an EMBL/GenBank/DDBJ whole genome shotgun (WGS) entry which is preliminary data.</text>
</comment>
<dbReference type="RefSeq" id="XP_031874004.1">
    <property type="nucleotide sequence ID" value="XM_032009950.1"/>
</dbReference>
<evidence type="ECO:0000313" key="3">
    <source>
        <dbReference type="Proteomes" id="UP000254866"/>
    </source>
</evidence>
<dbReference type="Proteomes" id="UP000254866">
    <property type="component" value="Unassembled WGS sequence"/>
</dbReference>
<gene>
    <name evidence="2" type="ORF">BP5553_01327</name>
</gene>